<keyword evidence="3" id="KW-1185">Reference proteome</keyword>
<evidence type="ECO:0000259" key="1">
    <source>
        <dbReference type="Pfam" id="PF00561"/>
    </source>
</evidence>
<dbReference type="RefSeq" id="WP_250195940.1">
    <property type="nucleotide sequence ID" value="NZ_CP097635.1"/>
</dbReference>
<dbReference type="PANTHER" id="PTHR43798:SF33">
    <property type="entry name" value="HYDROLASE, PUTATIVE (AFU_ORTHOLOGUE AFUA_2G14860)-RELATED"/>
    <property type="match status" value="1"/>
</dbReference>
<name>A0ABY4S740_AQUTE</name>
<dbReference type="SUPFAM" id="SSF53474">
    <property type="entry name" value="alpha/beta-Hydrolases"/>
    <property type="match status" value="1"/>
</dbReference>
<gene>
    <name evidence="2" type="ORF">MW290_03585</name>
</gene>
<protein>
    <submittedName>
        <fullName evidence="2">Alpha/beta hydrolase</fullName>
    </submittedName>
</protein>
<dbReference type="EMBL" id="CP097635">
    <property type="protein sequence ID" value="URI07707.1"/>
    <property type="molecule type" value="Genomic_DNA"/>
</dbReference>
<dbReference type="GO" id="GO:0016787">
    <property type="term" value="F:hydrolase activity"/>
    <property type="evidence" value="ECO:0007669"/>
    <property type="project" value="UniProtKB-KW"/>
</dbReference>
<keyword evidence="2" id="KW-0378">Hydrolase</keyword>
<organism evidence="2 3">
    <name type="scientific">Aquincola tertiaricarbonis</name>
    <dbReference type="NCBI Taxonomy" id="391953"/>
    <lineage>
        <taxon>Bacteria</taxon>
        <taxon>Pseudomonadati</taxon>
        <taxon>Pseudomonadota</taxon>
        <taxon>Betaproteobacteria</taxon>
        <taxon>Burkholderiales</taxon>
        <taxon>Sphaerotilaceae</taxon>
        <taxon>Aquincola</taxon>
    </lineage>
</organism>
<dbReference type="InterPro" id="IPR050266">
    <property type="entry name" value="AB_hydrolase_sf"/>
</dbReference>
<dbReference type="InterPro" id="IPR029058">
    <property type="entry name" value="AB_hydrolase_fold"/>
</dbReference>
<reference evidence="2" key="1">
    <citation type="submission" date="2022-05" db="EMBL/GenBank/DDBJ databases">
        <title>An RpoN-dependent PEP-CTERM gene is involved in floc formation of an Aquincola tertiaricarbonis strain.</title>
        <authorList>
            <person name="Qiu D."/>
            <person name="Xia M."/>
        </authorList>
    </citation>
    <scope>NUCLEOTIDE SEQUENCE</scope>
    <source>
        <strain evidence="2">RN12</strain>
    </source>
</reference>
<sequence>MSISVVLGERHILHIPEGPIEYRVTGTGPTVVFLHGIIANGDVWRGVVADLAQDHRCITSDWPLGAHALVMHSGTDFSLPGIAAMVDGFLTAAGLDQVVLVANDTGGAVAQHVVADRPERIAGLVLTPCDAFDNFVPLPIRHLRLFGRTSWGLWALAQTLRWRWVQRLPIAFGLLTERAIPADIMCSYTAPLRERTGTRSNFAALVRAIDPRYTVDVAKRLRSFPRPVLLAWARERRRFFPLEHAHRLASLFPDAAVEVIEDSGPFVTEDQPTAVAHAIRRFVAKRLNRPEPARHPLSKQTEI</sequence>
<evidence type="ECO:0000313" key="2">
    <source>
        <dbReference type="EMBL" id="URI07707.1"/>
    </source>
</evidence>
<evidence type="ECO:0000313" key="3">
    <source>
        <dbReference type="Proteomes" id="UP001056201"/>
    </source>
</evidence>
<dbReference type="PANTHER" id="PTHR43798">
    <property type="entry name" value="MONOACYLGLYCEROL LIPASE"/>
    <property type="match status" value="1"/>
</dbReference>
<dbReference type="Proteomes" id="UP001056201">
    <property type="component" value="Chromosome 1"/>
</dbReference>
<dbReference type="InterPro" id="IPR000073">
    <property type="entry name" value="AB_hydrolase_1"/>
</dbReference>
<dbReference type="Gene3D" id="3.40.50.1820">
    <property type="entry name" value="alpha/beta hydrolase"/>
    <property type="match status" value="1"/>
</dbReference>
<dbReference type="Pfam" id="PF00561">
    <property type="entry name" value="Abhydrolase_1"/>
    <property type="match status" value="1"/>
</dbReference>
<feature type="domain" description="AB hydrolase-1" evidence="1">
    <location>
        <begin position="29"/>
        <end position="127"/>
    </location>
</feature>
<accession>A0ABY4S740</accession>
<proteinExistence type="predicted"/>